<evidence type="ECO:0000313" key="11">
    <source>
        <dbReference type="Proteomes" id="UP000250123"/>
    </source>
</evidence>
<reference evidence="11" key="1">
    <citation type="submission" date="2018-06" db="EMBL/GenBank/DDBJ databases">
        <authorList>
            <person name="Cea G.-C."/>
            <person name="William W."/>
        </authorList>
    </citation>
    <scope>NUCLEOTIDE SEQUENCE [LARGE SCALE GENOMIC DNA]</scope>
    <source>
        <strain evidence="11">DB21MT-2</strain>
    </source>
</reference>
<dbReference type="Pfam" id="PF03222">
    <property type="entry name" value="Trp_Tyr_perm"/>
    <property type="match status" value="1"/>
</dbReference>
<evidence type="ECO:0000256" key="8">
    <source>
        <dbReference type="ARBA" id="ARBA00023136"/>
    </source>
</evidence>
<keyword evidence="3" id="KW-1003">Cell membrane</keyword>
<dbReference type="InterPro" id="IPR018227">
    <property type="entry name" value="Amino_acid_transport_2"/>
</dbReference>
<dbReference type="KEGG" id="sbk:SHEWBE_4326"/>
<keyword evidence="5 9" id="KW-0812">Transmembrane</keyword>
<dbReference type="PANTHER" id="PTHR46997">
    <property type="entry name" value="LOW AFFINITY TRYPTOPHAN PERMEASE-RELATED"/>
    <property type="match status" value="1"/>
</dbReference>
<evidence type="ECO:0000256" key="1">
    <source>
        <dbReference type="ARBA" id="ARBA00004429"/>
    </source>
</evidence>
<protein>
    <submittedName>
        <fullName evidence="10">Putative Tyrosine-specific transport protein</fullName>
    </submittedName>
</protein>
<gene>
    <name evidence="10" type="ORF">SHEWBE_4326</name>
</gene>
<keyword evidence="2" id="KW-0813">Transport</keyword>
<feature type="transmembrane region" description="Helical" evidence="9">
    <location>
        <begin position="315"/>
        <end position="334"/>
    </location>
</feature>
<dbReference type="PRINTS" id="PR00166">
    <property type="entry name" value="AROAAPRMEASE"/>
</dbReference>
<feature type="transmembrane region" description="Helical" evidence="9">
    <location>
        <begin position="121"/>
        <end position="140"/>
    </location>
</feature>
<dbReference type="Proteomes" id="UP000250123">
    <property type="component" value="Chromosome SHEWBE"/>
</dbReference>
<evidence type="ECO:0000256" key="7">
    <source>
        <dbReference type="ARBA" id="ARBA00022989"/>
    </source>
</evidence>
<evidence type="ECO:0000256" key="4">
    <source>
        <dbReference type="ARBA" id="ARBA00022519"/>
    </source>
</evidence>
<feature type="transmembrane region" description="Helical" evidence="9">
    <location>
        <begin position="189"/>
        <end position="211"/>
    </location>
</feature>
<evidence type="ECO:0000256" key="5">
    <source>
        <dbReference type="ARBA" id="ARBA00022692"/>
    </source>
</evidence>
<feature type="transmembrane region" description="Helical" evidence="9">
    <location>
        <begin position="147"/>
        <end position="164"/>
    </location>
</feature>
<dbReference type="RefSeq" id="WP_112353872.1">
    <property type="nucleotide sequence ID" value="NZ_LS483452.1"/>
</dbReference>
<dbReference type="Gene3D" id="1.20.1740.10">
    <property type="entry name" value="Amino acid/polyamine transporter I"/>
    <property type="match status" value="1"/>
</dbReference>
<evidence type="ECO:0000256" key="6">
    <source>
        <dbReference type="ARBA" id="ARBA00022970"/>
    </source>
</evidence>
<evidence type="ECO:0000256" key="2">
    <source>
        <dbReference type="ARBA" id="ARBA00022448"/>
    </source>
</evidence>
<evidence type="ECO:0000256" key="3">
    <source>
        <dbReference type="ARBA" id="ARBA00022475"/>
    </source>
</evidence>
<dbReference type="GO" id="GO:0015173">
    <property type="term" value="F:aromatic amino acid transmembrane transporter activity"/>
    <property type="evidence" value="ECO:0007669"/>
    <property type="project" value="InterPro"/>
</dbReference>
<evidence type="ECO:0000313" key="10">
    <source>
        <dbReference type="EMBL" id="SQH78286.1"/>
    </source>
</evidence>
<dbReference type="GO" id="GO:0003333">
    <property type="term" value="P:amino acid transmembrane transport"/>
    <property type="evidence" value="ECO:0007669"/>
    <property type="project" value="InterPro"/>
</dbReference>
<feature type="transmembrane region" description="Helical" evidence="9">
    <location>
        <begin position="80"/>
        <end position="101"/>
    </location>
</feature>
<dbReference type="AlphaFoldDB" id="A0A330M701"/>
<name>A0A330M701_9GAMM</name>
<evidence type="ECO:0000256" key="9">
    <source>
        <dbReference type="SAM" id="Phobius"/>
    </source>
</evidence>
<dbReference type="OrthoDB" id="18749at2"/>
<proteinExistence type="predicted"/>
<feature type="transmembrane region" description="Helical" evidence="9">
    <location>
        <begin position="340"/>
        <end position="361"/>
    </location>
</feature>
<comment type="subcellular location">
    <subcellularLocation>
        <location evidence="1">Cell inner membrane</location>
        <topology evidence="1">Multi-pass membrane protein</topology>
    </subcellularLocation>
</comment>
<keyword evidence="6" id="KW-0029">Amino-acid transport</keyword>
<keyword evidence="4" id="KW-0997">Cell inner membrane</keyword>
<accession>A0A330M701</accession>
<feature type="transmembrane region" description="Helical" evidence="9">
    <location>
        <begin position="373"/>
        <end position="397"/>
    </location>
</feature>
<organism evidence="10 11">
    <name type="scientific">Shewanella benthica</name>
    <dbReference type="NCBI Taxonomy" id="43661"/>
    <lineage>
        <taxon>Bacteria</taxon>
        <taxon>Pseudomonadati</taxon>
        <taxon>Pseudomonadota</taxon>
        <taxon>Gammaproteobacteria</taxon>
        <taxon>Alteromonadales</taxon>
        <taxon>Shewanellaceae</taxon>
        <taxon>Shewanella</taxon>
    </lineage>
</organism>
<dbReference type="PANTHER" id="PTHR46997:SF2">
    <property type="entry name" value="TYROSINE-SPECIFIC TRANSPORT SYSTEM"/>
    <property type="match status" value="1"/>
</dbReference>
<keyword evidence="8 9" id="KW-0472">Membrane</keyword>
<dbReference type="GO" id="GO:0005886">
    <property type="term" value="C:plasma membrane"/>
    <property type="evidence" value="ECO:0007669"/>
    <property type="project" value="UniProtKB-SubCell"/>
</dbReference>
<feature type="transmembrane region" description="Helical" evidence="9">
    <location>
        <begin position="39"/>
        <end position="59"/>
    </location>
</feature>
<feature type="transmembrane region" description="Helical" evidence="9">
    <location>
        <begin position="223"/>
        <end position="242"/>
    </location>
</feature>
<keyword evidence="7 9" id="KW-1133">Transmembrane helix</keyword>
<sequence length="399" mass="42269">MNLKMLGSIAIVAGTAIGGGMLALPLATASLGTLPAFLLLVVIWGISIYTSLLMLEINLRTGVGDNVHAITGKILGTVGQLIQGASFMSLLFALTMVYLMGGSSLLETRFEPLGITMNNQVAVLLFTVIFGGLIAVGVKWIDKVSRVLFTSMVVLLVIVVAFLLPDVDMSALLTSTGSELVSGSELNHLWLAAIPIVFTSFGFHVCIATIVRYLDGDAVSLRKILIIGSTIPLVSYMLWLMVTLGTLGGDRVYGFEGSLPVLVMALQGLANSEILKQCIDIFANLALITSFLGVTMSLFDYVAELTRARDDIAGRAKTWLITFIPPLLCALYYPDGFIQVLGFAAIPLVIMIIFLPIAMALKQRKQNLGGYQVAGGSAALGVAGVLGAVIITAQLLVAL</sequence>
<dbReference type="EMBL" id="LS483452">
    <property type="protein sequence ID" value="SQH78286.1"/>
    <property type="molecule type" value="Genomic_DNA"/>
</dbReference>
<feature type="transmembrane region" description="Helical" evidence="9">
    <location>
        <begin position="281"/>
        <end position="303"/>
    </location>
</feature>
<dbReference type="InterPro" id="IPR013059">
    <property type="entry name" value="Trp_tyr_transpt"/>
</dbReference>